<accession>X1HKU1</accession>
<protein>
    <submittedName>
        <fullName evidence="1">Uncharacterized protein</fullName>
    </submittedName>
</protein>
<comment type="caution">
    <text evidence="1">The sequence shown here is derived from an EMBL/GenBank/DDBJ whole genome shotgun (WGS) entry which is preliminary data.</text>
</comment>
<sequence>MDLKERIQKLKEIMSYLDDITYYTLKPKTIIISKAYNYLENIKNDFKKELKISKSE</sequence>
<dbReference type="AlphaFoldDB" id="X1HKU1"/>
<proteinExistence type="predicted"/>
<name>X1HKU1_9ZZZZ</name>
<dbReference type="EMBL" id="BARU01031036">
    <property type="protein sequence ID" value="GAH70082.1"/>
    <property type="molecule type" value="Genomic_DNA"/>
</dbReference>
<organism evidence="1">
    <name type="scientific">marine sediment metagenome</name>
    <dbReference type="NCBI Taxonomy" id="412755"/>
    <lineage>
        <taxon>unclassified sequences</taxon>
        <taxon>metagenomes</taxon>
        <taxon>ecological metagenomes</taxon>
    </lineage>
</organism>
<gene>
    <name evidence="1" type="ORF">S03H2_49142</name>
</gene>
<reference evidence="1" key="1">
    <citation type="journal article" date="2014" name="Front. Microbiol.">
        <title>High frequency of phylogenetically diverse reductive dehalogenase-homologous genes in deep subseafloor sedimentary metagenomes.</title>
        <authorList>
            <person name="Kawai M."/>
            <person name="Futagami T."/>
            <person name="Toyoda A."/>
            <person name="Takaki Y."/>
            <person name="Nishi S."/>
            <person name="Hori S."/>
            <person name="Arai W."/>
            <person name="Tsubouchi T."/>
            <person name="Morono Y."/>
            <person name="Uchiyama I."/>
            <person name="Ito T."/>
            <person name="Fujiyama A."/>
            <person name="Inagaki F."/>
            <person name="Takami H."/>
        </authorList>
    </citation>
    <scope>NUCLEOTIDE SEQUENCE</scope>
    <source>
        <strain evidence="1">Expedition CK06-06</strain>
    </source>
</reference>
<evidence type="ECO:0000313" key="1">
    <source>
        <dbReference type="EMBL" id="GAH70082.1"/>
    </source>
</evidence>